<accession>E4XGH5</accession>
<evidence type="ECO:0000259" key="6">
    <source>
        <dbReference type="PROSITE" id="PS50102"/>
    </source>
</evidence>
<sequence>MSKTMYMTGDNPEDPPEGLLGDPDREARTVYVGNISPDTVYERIKEVLNEVGTVVSFKMVFDKELHILKTYGFAEYKDIGDAQSAVKNLNSRELDKRNLRVDTIYRGLQMEIEDPPTQVAASDVANQQVNSISPEQMYKLLLQMKEVIGKNPVEARKILLDQPQLAYALLQAQVVMRIVPPDKAMKMIHPSATEESRREARYQPRNYLTLADLSKPEIPEKLRKEFLDEVHQENNPTISKLPTGSTRRKEQDAHEISQRQVKQETPSTIVKSEPVEEREEKNKLIQQVLELSEEQIDMLPPDQRNSVLQLKAQIQQQTRR</sequence>
<feature type="region of interest" description="Disordered" evidence="5">
    <location>
        <begin position="1"/>
        <end position="23"/>
    </location>
</feature>
<evidence type="ECO:0000256" key="3">
    <source>
        <dbReference type="ARBA" id="ARBA00023242"/>
    </source>
</evidence>
<dbReference type="Pfam" id="PF14327">
    <property type="entry name" value="CSTF2_hinge"/>
    <property type="match status" value="1"/>
</dbReference>
<evidence type="ECO:0000313" key="7">
    <source>
        <dbReference type="EMBL" id="CBY09773.1"/>
    </source>
</evidence>
<keyword evidence="2 4" id="KW-0694">RNA-binding</keyword>
<dbReference type="InParanoid" id="E4XGH5"/>
<dbReference type="PANTHER" id="PTHR45735:SF2">
    <property type="entry name" value="CLEAVAGE STIMULATION FACTOR SUBUNIT 2"/>
    <property type="match status" value="1"/>
</dbReference>
<organism evidence="7">
    <name type="scientific">Oikopleura dioica</name>
    <name type="common">Tunicate</name>
    <dbReference type="NCBI Taxonomy" id="34765"/>
    <lineage>
        <taxon>Eukaryota</taxon>
        <taxon>Metazoa</taxon>
        <taxon>Chordata</taxon>
        <taxon>Tunicata</taxon>
        <taxon>Appendicularia</taxon>
        <taxon>Copelata</taxon>
        <taxon>Oikopleuridae</taxon>
        <taxon>Oikopleura</taxon>
    </lineage>
</organism>
<feature type="region of interest" description="Disordered" evidence="5">
    <location>
        <begin position="227"/>
        <end position="282"/>
    </location>
</feature>
<feature type="compositionally biased region" description="Polar residues" evidence="5">
    <location>
        <begin position="303"/>
        <end position="320"/>
    </location>
</feature>
<feature type="compositionally biased region" description="Basic and acidic residues" evidence="5">
    <location>
        <begin position="273"/>
        <end position="282"/>
    </location>
</feature>
<dbReference type="InterPro" id="IPR000504">
    <property type="entry name" value="RRM_dom"/>
</dbReference>
<feature type="compositionally biased region" description="Polar residues" evidence="5">
    <location>
        <begin position="233"/>
        <end position="245"/>
    </location>
</feature>
<dbReference type="GO" id="GO:0003729">
    <property type="term" value="F:mRNA binding"/>
    <property type="evidence" value="ECO:0007669"/>
    <property type="project" value="TreeGrafter"/>
</dbReference>
<comment type="subcellular location">
    <subcellularLocation>
        <location evidence="1">Nucleus</location>
    </subcellularLocation>
</comment>
<feature type="compositionally biased region" description="Basic and acidic residues" evidence="5">
    <location>
        <begin position="247"/>
        <end position="257"/>
    </location>
</feature>
<evidence type="ECO:0000256" key="4">
    <source>
        <dbReference type="PROSITE-ProRule" id="PRU00176"/>
    </source>
</evidence>
<dbReference type="PANTHER" id="PTHR45735">
    <property type="entry name" value="CLEAVAGE STIMULATION FACTOR SUBUNIT 2"/>
    <property type="match status" value="1"/>
</dbReference>
<dbReference type="Pfam" id="PF14304">
    <property type="entry name" value="CSTF_C"/>
    <property type="match status" value="1"/>
</dbReference>
<dbReference type="AlphaFoldDB" id="E4XGH5"/>
<dbReference type="Gene3D" id="1.25.40.630">
    <property type="match status" value="1"/>
</dbReference>
<dbReference type="InterPro" id="IPR025742">
    <property type="entry name" value="CSTF2_hinge"/>
</dbReference>
<dbReference type="InterPro" id="IPR026896">
    <property type="entry name" value="CSTF_C"/>
</dbReference>
<dbReference type="SMART" id="SM00360">
    <property type="entry name" value="RRM"/>
    <property type="match status" value="1"/>
</dbReference>
<dbReference type="Gene3D" id="3.30.70.330">
    <property type="match status" value="1"/>
</dbReference>
<feature type="compositionally biased region" description="Polar residues" evidence="5">
    <location>
        <begin position="258"/>
        <end position="270"/>
    </location>
</feature>
<gene>
    <name evidence="7" type="ORF">GSOID_T00010586001</name>
</gene>
<dbReference type="Gene3D" id="1.10.20.70">
    <property type="entry name" value="Transcription termination and cleavage factor, C-terminal domain"/>
    <property type="match status" value="1"/>
</dbReference>
<dbReference type="Pfam" id="PF00076">
    <property type="entry name" value="RRM_1"/>
    <property type="match status" value="1"/>
</dbReference>
<protein>
    <recommendedName>
        <fullName evidence="6">RRM domain-containing protein</fullName>
    </recommendedName>
</protein>
<keyword evidence="8" id="KW-1185">Reference proteome</keyword>
<feature type="domain" description="RRM" evidence="6">
    <location>
        <begin position="28"/>
        <end position="106"/>
    </location>
</feature>
<name>E4XGH5_OIKDI</name>
<evidence type="ECO:0000256" key="2">
    <source>
        <dbReference type="ARBA" id="ARBA00022884"/>
    </source>
</evidence>
<keyword evidence="3" id="KW-0539">Nucleus</keyword>
<evidence type="ECO:0000313" key="8">
    <source>
        <dbReference type="Proteomes" id="UP000001307"/>
    </source>
</evidence>
<dbReference type="InterPro" id="IPR012677">
    <property type="entry name" value="Nucleotide-bd_a/b_plait_sf"/>
</dbReference>
<reference evidence="7" key="1">
    <citation type="journal article" date="2010" name="Science">
        <title>Plasticity of animal genome architecture unmasked by rapid evolution of a pelagic tunicate.</title>
        <authorList>
            <person name="Denoeud F."/>
            <person name="Henriet S."/>
            <person name="Mungpakdee S."/>
            <person name="Aury J.M."/>
            <person name="Da Silva C."/>
            <person name="Brinkmann H."/>
            <person name="Mikhaleva J."/>
            <person name="Olsen L.C."/>
            <person name="Jubin C."/>
            <person name="Canestro C."/>
            <person name="Bouquet J.M."/>
            <person name="Danks G."/>
            <person name="Poulain J."/>
            <person name="Campsteijn C."/>
            <person name="Adamski M."/>
            <person name="Cross I."/>
            <person name="Yadetie F."/>
            <person name="Muffato M."/>
            <person name="Louis A."/>
            <person name="Butcher S."/>
            <person name="Tsagkogeorga G."/>
            <person name="Konrad A."/>
            <person name="Singh S."/>
            <person name="Jensen M.F."/>
            <person name="Cong E.H."/>
            <person name="Eikeseth-Otteraa H."/>
            <person name="Noel B."/>
            <person name="Anthouard V."/>
            <person name="Porcel B.M."/>
            <person name="Kachouri-Lafond R."/>
            <person name="Nishino A."/>
            <person name="Ugolini M."/>
            <person name="Chourrout P."/>
            <person name="Nishida H."/>
            <person name="Aasland R."/>
            <person name="Huzurbazar S."/>
            <person name="Westhof E."/>
            <person name="Delsuc F."/>
            <person name="Lehrach H."/>
            <person name="Reinhardt R."/>
            <person name="Weissenbach J."/>
            <person name="Roy S.W."/>
            <person name="Artiguenave F."/>
            <person name="Postlethwait J.H."/>
            <person name="Manak J.R."/>
            <person name="Thompson E.M."/>
            <person name="Jaillon O."/>
            <person name="Du Pasquier L."/>
            <person name="Boudinot P."/>
            <person name="Liberles D.A."/>
            <person name="Volff J.N."/>
            <person name="Philippe H."/>
            <person name="Lenhard B."/>
            <person name="Roest Crollius H."/>
            <person name="Wincker P."/>
            <person name="Chourrout D."/>
        </authorList>
    </citation>
    <scope>NUCLEOTIDE SEQUENCE [LARGE SCALE GENOMIC DNA]</scope>
</reference>
<dbReference type="GO" id="GO:0005847">
    <property type="term" value="C:mRNA cleavage and polyadenylation specificity factor complex"/>
    <property type="evidence" value="ECO:0007669"/>
    <property type="project" value="TreeGrafter"/>
</dbReference>
<dbReference type="OrthoDB" id="272703at2759"/>
<dbReference type="InterPro" id="IPR035979">
    <property type="entry name" value="RBD_domain_sf"/>
</dbReference>
<dbReference type="EMBL" id="FN653048">
    <property type="protein sequence ID" value="CBY09773.1"/>
    <property type="molecule type" value="Genomic_DNA"/>
</dbReference>
<proteinExistence type="predicted"/>
<feature type="region of interest" description="Disordered" evidence="5">
    <location>
        <begin position="296"/>
        <end position="320"/>
    </location>
</feature>
<dbReference type="FunFam" id="1.10.20.70:FF:000001">
    <property type="entry name" value="Cleavage stimulation factor subunit 2"/>
    <property type="match status" value="1"/>
</dbReference>
<dbReference type="InterPro" id="IPR038192">
    <property type="entry name" value="CSTF_C_sf"/>
</dbReference>
<evidence type="ECO:0000256" key="1">
    <source>
        <dbReference type="ARBA" id="ARBA00004123"/>
    </source>
</evidence>
<dbReference type="GO" id="GO:0031124">
    <property type="term" value="P:mRNA 3'-end processing"/>
    <property type="evidence" value="ECO:0007669"/>
    <property type="project" value="InterPro"/>
</dbReference>
<dbReference type="SUPFAM" id="SSF54928">
    <property type="entry name" value="RNA-binding domain, RBD"/>
    <property type="match status" value="1"/>
</dbReference>
<dbReference type="PROSITE" id="PS50102">
    <property type="entry name" value="RRM"/>
    <property type="match status" value="1"/>
</dbReference>
<evidence type="ECO:0000256" key="5">
    <source>
        <dbReference type="SAM" id="MobiDB-lite"/>
    </source>
</evidence>
<dbReference type="Proteomes" id="UP000001307">
    <property type="component" value="Unassembled WGS sequence"/>
</dbReference>